<accession>A0AAJ4I932</accession>
<keyword evidence="1" id="KW-0175">Coiled coil</keyword>
<dbReference type="Pfam" id="PF16510">
    <property type="entry name" value="P22_portal"/>
    <property type="match status" value="1"/>
</dbReference>
<dbReference type="RefSeq" id="WP_045571868.1">
    <property type="nucleotide sequence ID" value="NZ_CP065217.1"/>
</dbReference>
<proteinExistence type="predicted"/>
<feature type="coiled-coil region" evidence="1">
    <location>
        <begin position="589"/>
        <end position="683"/>
    </location>
</feature>
<name>A0AAJ4I932_9VIBR</name>
<organism evidence="2 3">
    <name type="scientific">Vibrio navarrensis</name>
    <dbReference type="NCBI Taxonomy" id="29495"/>
    <lineage>
        <taxon>Bacteria</taxon>
        <taxon>Pseudomonadati</taxon>
        <taxon>Pseudomonadota</taxon>
        <taxon>Gammaproteobacteria</taxon>
        <taxon>Vibrionales</taxon>
        <taxon>Vibrionaceae</taxon>
        <taxon>Vibrio</taxon>
    </lineage>
</organism>
<dbReference type="EMBL" id="CP065217">
    <property type="protein sequence ID" value="QPL52412.1"/>
    <property type="molecule type" value="Genomic_DNA"/>
</dbReference>
<sequence>MKKIEQQKLLEIMSDIDGQPGWRTNANKACAYYDGDQLAPKVIEVLKERDQPMTMHNLIAPTVDGVLGMEAKTRTDLVVMADDPSKEFDELAEAINEQFKDICRLSKLDKARSDAYSSQIKCGFGVVEVFRNENLFGPKYKIQSVPRDEVYWDWLSKEPDWSDARWVMRCRWIDVDELMTLVPHKADILENAANGWHGFVETELVEGMESNLVNAYEEYKGYSRKQTEWLSQNRKRIRLQVIYYRTMERKPVIELQNGRVIEFDKNNLVHATAAALGKANVRMAQVSRIIESWYAGPHHLGDKECDAPQGLFPLVPFFGYRKDANGEPYGLIARAIPAQDEVNFRRIKLTWLLQAKRVIADQDATNMSRESVLTEIERADGYIELNPERRNKKSVSDAFKVEQDFAIAQQQFAVMQESMKLIQDTMGVYGAFLGQESNAASGVAIANLVEQGATTLAEINDNYRYSCQLLGELILGYLITDLKGRRNVPVTINREDRRKRKHVMINQETDEGLSNDITKLRAHIALAPVQQTAAYKQQLADRMMQITAQMPPEVQVAVIDLVAELTDIPNKAEFIDRVRDAIGIQKPQEEMSEEELAAIQAQQQQQEAQMQLAMREMEAKVKKLEAEVERAIAAAEKERAAANSARYNDAKTQAETGKLLQEVERMNQELQQIRAQWANMIEQQLEALTL</sequence>
<protein>
    <submittedName>
        <fullName evidence="2">Portal protein</fullName>
    </submittedName>
</protein>
<evidence type="ECO:0000313" key="3">
    <source>
        <dbReference type="Proteomes" id="UP000594435"/>
    </source>
</evidence>
<dbReference type="AlphaFoldDB" id="A0AAJ4I932"/>
<dbReference type="Proteomes" id="UP000594435">
    <property type="component" value="Chromosome 1"/>
</dbReference>
<gene>
    <name evidence="2" type="ORF">I3X05_10310</name>
</gene>
<evidence type="ECO:0000313" key="2">
    <source>
        <dbReference type="EMBL" id="QPL52412.1"/>
    </source>
</evidence>
<reference evidence="2 3" key="1">
    <citation type="submission" date="2020-11" db="EMBL/GenBank/DDBJ databases">
        <title>Complete and Circularized Genome Assembly of a human isolate of Vibrio navarrensis biotype pommerensis with MiSeq and MinION Sequence Data.</title>
        <authorList>
            <person name="Schwartz K."/>
            <person name="Borowiak M."/>
            <person name="Deneke C."/>
            <person name="Balau V."/>
            <person name="Metelmann C."/>
            <person name="Strauch E."/>
        </authorList>
    </citation>
    <scope>NUCLEOTIDE SEQUENCE [LARGE SCALE GENOMIC DNA]</scope>
    <source>
        <strain evidence="2 3">20-VB00237</strain>
    </source>
</reference>
<evidence type="ECO:0000256" key="1">
    <source>
        <dbReference type="SAM" id="Coils"/>
    </source>
</evidence>
<dbReference type="InterPro" id="IPR032427">
    <property type="entry name" value="P22_portal"/>
</dbReference>